<evidence type="ECO:0000313" key="2">
    <source>
        <dbReference type="Proteomes" id="UP000879542"/>
    </source>
</evidence>
<sequence length="371" mass="43818">MIEKVEEKSKIIKTSKEYKRTIVEEKDKEWTKKLNDILSRSSFSNDELDKIKELIPKEILTSENVGEVVTEDGYAKPEYDEVFKSLFTLNNEYDLLVNFINDILKDAPYANRNIKPFTQIKRIVRVETDPTINYIGEKRPRLDILAEDEENNHINIEMQRAFENDYLERAEYYLSRVHGRKLEEGKEYKEIGKTIGIHILNHVKYNHIEDYVNCLRLTMDGHPDIYSSKTALYFIELPKIHKSDYIVNRIMLWGKLISNPSSLDVRVIAKNDSIIKKALDRLKELGSNEEYLLNLKRGAYIMNKSRNFKEEIERETETRVARETAIRVAKEKDYKIIIMLKKNGFKLDDILNKFNDFDLSEDEIKEVYENN</sequence>
<dbReference type="PANTHER" id="PTHR41317:SF1">
    <property type="entry name" value="PD-(D_E)XK NUCLEASE FAMILY TRANSPOSASE"/>
    <property type="match status" value="1"/>
</dbReference>
<dbReference type="NCBIfam" id="TIGR01784">
    <property type="entry name" value="T_den_put_tspse"/>
    <property type="match status" value="1"/>
</dbReference>
<dbReference type="Pfam" id="PF12784">
    <property type="entry name" value="PDDEXK_2"/>
    <property type="match status" value="1"/>
</dbReference>
<name>A0A9P4DB68_CLODI</name>
<comment type="caution">
    <text evidence="1">The sequence shown here is derived from an EMBL/GenBank/DDBJ whole genome shotgun (WGS) entry which is preliminary data.</text>
</comment>
<dbReference type="Proteomes" id="UP000879542">
    <property type="component" value="Unassembled WGS sequence"/>
</dbReference>
<dbReference type="RefSeq" id="WP_021387596.1">
    <property type="nucleotide sequence ID" value="NZ_AP025558.1"/>
</dbReference>
<reference evidence="1" key="2">
    <citation type="submission" date="2021-06" db="EMBL/GenBank/DDBJ databases">
        <authorList>
            <consortium name="NCBI Pathogen Detection Project"/>
        </authorList>
    </citation>
    <scope>NUCLEOTIDE SEQUENCE</scope>
    <source>
        <strain evidence="1">Clostridioides</strain>
    </source>
</reference>
<dbReference type="EMBL" id="DAEQIJ010000022">
    <property type="protein sequence ID" value="HBH2621569.1"/>
    <property type="molecule type" value="Genomic_DNA"/>
</dbReference>
<reference evidence="1" key="1">
    <citation type="journal article" date="2018" name="Genome Biol.">
        <title>SKESA: strategic k-mer extension for scrupulous assemblies.</title>
        <authorList>
            <person name="Souvorov A."/>
            <person name="Agarwala R."/>
            <person name="Lipman D.J."/>
        </authorList>
    </citation>
    <scope>NUCLEOTIDE SEQUENCE</scope>
    <source>
        <strain evidence="1">Clostridioides</strain>
    </source>
</reference>
<dbReference type="AlphaFoldDB" id="A0A9P4DB68"/>
<organism evidence="1 2">
    <name type="scientific">Clostridioides difficile</name>
    <name type="common">Peptoclostridium difficile</name>
    <dbReference type="NCBI Taxonomy" id="1496"/>
    <lineage>
        <taxon>Bacteria</taxon>
        <taxon>Bacillati</taxon>
        <taxon>Bacillota</taxon>
        <taxon>Clostridia</taxon>
        <taxon>Peptostreptococcales</taxon>
        <taxon>Peptostreptococcaceae</taxon>
        <taxon>Clostridioides</taxon>
    </lineage>
</organism>
<dbReference type="InterPro" id="IPR010106">
    <property type="entry name" value="RpnA"/>
</dbReference>
<protein>
    <submittedName>
        <fullName evidence="1">Rpn family recombination-promoting nuclease/putative transposase</fullName>
    </submittedName>
</protein>
<evidence type="ECO:0000313" key="1">
    <source>
        <dbReference type="EMBL" id="HBH2621569.1"/>
    </source>
</evidence>
<accession>A0A9P4DB68</accession>
<dbReference type="PANTHER" id="PTHR41317">
    <property type="entry name" value="PD-(D_E)XK NUCLEASE FAMILY TRANSPOSASE"/>
    <property type="match status" value="1"/>
</dbReference>
<gene>
    <name evidence="1" type="ORF">KRQ00_003357</name>
</gene>
<proteinExistence type="predicted"/>